<keyword evidence="2" id="KW-1185">Reference proteome</keyword>
<evidence type="ECO:0000313" key="2">
    <source>
        <dbReference type="Proteomes" id="UP000830326"/>
    </source>
</evidence>
<evidence type="ECO:0000313" key="1">
    <source>
        <dbReference type="EMBL" id="UOR12080.1"/>
    </source>
</evidence>
<proteinExistence type="predicted"/>
<accession>A0ABY4HF77</accession>
<sequence length="50" mass="5946">MKKIPSFSEVIIPDHMFPSFKNPKFGVEKYYIPLEGIFNNFLIKLGDLRW</sequence>
<dbReference type="EMBL" id="CP095075">
    <property type="protein sequence ID" value="UOR12080.1"/>
    <property type="molecule type" value="Genomic_DNA"/>
</dbReference>
<reference evidence="1" key="1">
    <citation type="submission" date="2022-04" db="EMBL/GenBank/DDBJ databases">
        <title>Halobacillus sp. isolated from saltern.</title>
        <authorList>
            <person name="Won M."/>
            <person name="Lee C.-M."/>
            <person name="Woen H.-Y."/>
            <person name="Kwon S.-W."/>
        </authorList>
    </citation>
    <scope>NUCLEOTIDE SEQUENCE</scope>
    <source>
        <strain evidence="1">SSHM10-5</strain>
    </source>
</reference>
<dbReference type="RefSeq" id="WP_245032622.1">
    <property type="nucleotide sequence ID" value="NZ_CP095075.1"/>
</dbReference>
<dbReference type="Proteomes" id="UP000830326">
    <property type="component" value="Chromosome"/>
</dbReference>
<organism evidence="1 2">
    <name type="scientific">Halobacillus amylolyticus</name>
    <dbReference type="NCBI Taxonomy" id="2932259"/>
    <lineage>
        <taxon>Bacteria</taxon>
        <taxon>Bacillati</taxon>
        <taxon>Bacillota</taxon>
        <taxon>Bacilli</taxon>
        <taxon>Bacillales</taxon>
        <taxon>Bacillaceae</taxon>
        <taxon>Halobacillus</taxon>
    </lineage>
</organism>
<name>A0ABY4HF77_9BACI</name>
<protein>
    <submittedName>
        <fullName evidence="1">Uncharacterized protein</fullName>
    </submittedName>
</protein>
<gene>
    <name evidence="1" type="ORF">MUO15_00605</name>
</gene>